<dbReference type="AlphaFoldDB" id="A0A8A0RI82"/>
<dbReference type="CDD" id="cd05403">
    <property type="entry name" value="NT_KNTase_like"/>
    <property type="match status" value="1"/>
</dbReference>
<dbReference type="InterPro" id="IPR043519">
    <property type="entry name" value="NT_sf"/>
</dbReference>
<dbReference type="Pfam" id="PF01909">
    <property type="entry name" value="NTP_transf_2"/>
    <property type="match status" value="1"/>
</dbReference>
<protein>
    <recommendedName>
        <fullName evidence="1">Polymerase nucleotidyl transferase domain-containing protein</fullName>
    </recommendedName>
</protein>
<dbReference type="EMBL" id="CP059066">
    <property type="protein sequence ID" value="QSQ07923.1"/>
    <property type="molecule type" value="Genomic_DNA"/>
</dbReference>
<evidence type="ECO:0000259" key="1">
    <source>
        <dbReference type="Pfam" id="PF01909"/>
    </source>
</evidence>
<dbReference type="Gene3D" id="3.30.460.10">
    <property type="entry name" value="Beta Polymerase, domain 2"/>
    <property type="match status" value="1"/>
</dbReference>
<gene>
    <name evidence="2" type="ORF">H0A61_00242</name>
</gene>
<dbReference type="SUPFAM" id="SSF81301">
    <property type="entry name" value="Nucleotidyltransferase"/>
    <property type="match status" value="1"/>
</dbReference>
<dbReference type="RefSeq" id="WP_422120680.1">
    <property type="nucleotide sequence ID" value="NZ_CP059066.1"/>
</dbReference>
<dbReference type="GO" id="GO:0016779">
    <property type="term" value="F:nucleotidyltransferase activity"/>
    <property type="evidence" value="ECO:0007669"/>
    <property type="project" value="InterPro"/>
</dbReference>
<name>A0A8A0RI82_9FIRM</name>
<dbReference type="PANTHER" id="PTHR43449:SF1">
    <property type="entry name" value="POLYMERASE BETA NUCLEOTIDYLTRANSFERASE DOMAIN-CONTAINING PROTEIN"/>
    <property type="match status" value="1"/>
</dbReference>
<organism evidence="2 3">
    <name type="scientific">Koleobacter methoxysyntrophicus</name>
    <dbReference type="NCBI Taxonomy" id="2751313"/>
    <lineage>
        <taxon>Bacteria</taxon>
        <taxon>Bacillati</taxon>
        <taxon>Bacillota</taxon>
        <taxon>Clostridia</taxon>
        <taxon>Koleobacterales</taxon>
        <taxon>Koleobacteraceae</taxon>
        <taxon>Koleobacter</taxon>
    </lineage>
</organism>
<dbReference type="PANTHER" id="PTHR43449">
    <property type="entry name" value="NUCLEOTIDYLTRANSFERASE"/>
    <property type="match status" value="1"/>
</dbReference>
<reference evidence="2" key="1">
    <citation type="submission" date="2020-07" db="EMBL/GenBank/DDBJ databases">
        <title>Koleobacter methoxysyntrophicus gen. nov., sp. nov., a novel anaerobic bacterium isolated from deep subsurface oil field and proposal of Koleobacterales ord. nov. in the phylum Firmicutes.</title>
        <authorList>
            <person name="Sakamoto S."/>
            <person name="Tamaki H."/>
        </authorList>
    </citation>
    <scope>NUCLEOTIDE SEQUENCE</scope>
    <source>
        <strain evidence="2">NRmbB1</strain>
    </source>
</reference>
<evidence type="ECO:0000313" key="2">
    <source>
        <dbReference type="EMBL" id="QSQ07923.1"/>
    </source>
</evidence>
<keyword evidence="3" id="KW-1185">Reference proteome</keyword>
<evidence type="ECO:0000313" key="3">
    <source>
        <dbReference type="Proteomes" id="UP000662904"/>
    </source>
</evidence>
<accession>A0A8A0RI82</accession>
<feature type="domain" description="Polymerase nucleotidyl transferase" evidence="1">
    <location>
        <begin position="33"/>
        <end position="108"/>
    </location>
</feature>
<proteinExistence type="predicted"/>
<dbReference type="Proteomes" id="UP000662904">
    <property type="component" value="Chromosome"/>
</dbReference>
<sequence>MPVRSLNSSVLKWPDDKSVIFALKEWVKWVTAQRSDIVKIGYFGSYARGDWGVGSDLDIIAVIKNTEIPFNERSAKWDVSKIPVPVDLLVYTEDEFESLKERNTNFYRVIKNEVIWVVYP</sequence>
<dbReference type="KEGG" id="kme:H0A61_00242"/>
<dbReference type="InterPro" id="IPR002934">
    <property type="entry name" value="Polymerase_NTP_transf_dom"/>
</dbReference>